<feature type="repeat" description="ANK" evidence="3">
    <location>
        <begin position="199"/>
        <end position="231"/>
    </location>
</feature>
<gene>
    <name evidence="4" type="ORF">AJ79_05727</name>
</gene>
<dbReference type="InterPro" id="IPR002110">
    <property type="entry name" value="Ankyrin_rpt"/>
</dbReference>
<dbReference type="PROSITE" id="PS50297">
    <property type="entry name" value="ANK_REP_REGION"/>
    <property type="match status" value="1"/>
</dbReference>
<dbReference type="SMART" id="SM00248">
    <property type="entry name" value="ANK"/>
    <property type="match status" value="5"/>
</dbReference>
<keyword evidence="2 3" id="KW-0040">ANK repeat</keyword>
<organism evidence="4 5">
    <name type="scientific">Helicocarpus griseus UAMH5409</name>
    <dbReference type="NCBI Taxonomy" id="1447875"/>
    <lineage>
        <taxon>Eukaryota</taxon>
        <taxon>Fungi</taxon>
        <taxon>Dikarya</taxon>
        <taxon>Ascomycota</taxon>
        <taxon>Pezizomycotina</taxon>
        <taxon>Eurotiomycetes</taxon>
        <taxon>Eurotiomycetidae</taxon>
        <taxon>Onygenales</taxon>
        <taxon>Ajellomycetaceae</taxon>
        <taxon>Helicocarpus</taxon>
    </lineage>
</organism>
<reference evidence="4 5" key="1">
    <citation type="submission" date="2017-10" db="EMBL/GenBank/DDBJ databases">
        <title>Comparative genomics in systemic dimorphic fungi from Ajellomycetaceae.</title>
        <authorList>
            <person name="Munoz J.F."/>
            <person name="Mcewen J.G."/>
            <person name="Clay O.K."/>
            <person name="Cuomo C.A."/>
        </authorList>
    </citation>
    <scope>NUCLEOTIDE SEQUENCE [LARGE SCALE GENOMIC DNA]</scope>
    <source>
        <strain evidence="4 5">UAMH5409</strain>
    </source>
</reference>
<dbReference type="InterPro" id="IPR036770">
    <property type="entry name" value="Ankyrin_rpt-contain_sf"/>
</dbReference>
<dbReference type="SUPFAM" id="SSF48403">
    <property type="entry name" value="Ankyrin repeat"/>
    <property type="match status" value="1"/>
</dbReference>
<dbReference type="PANTHER" id="PTHR24126:SF14">
    <property type="entry name" value="ANK_REP_REGION DOMAIN-CONTAINING PROTEIN"/>
    <property type="match status" value="1"/>
</dbReference>
<dbReference type="AlphaFoldDB" id="A0A2B7XKQ5"/>
<sequence>MSSNNRPDDNLLVVTETLPPVDGHPAAISTSPSPLLQQLELACQTGSLPEVERILPQITPLPDLENISPTAGVALSGCLRAAVTHQHRDIVRTLLKSGFLPNRLSGSSINAALHGDDTITLLVFLESGWDVNERGQDMIMRPLLQHAINRPSIRSFLLANGADPNLENERGTTALETAVQSSSSTETVKELLDSGGDPLRDDSLIIAAALGKLDVAELLLERGANVNASMKELAHPWGQRTRITALDAAAGRNQFHMVEWLKSRGATARNNV</sequence>
<dbReference type="OrthoDB" id="426293at2759"/>
<dbReference type="Gene3D" id="1.25.40.20">
    <property type="entry name" value="Ankyrin repeat-containing domain"/>
    <property type="match status" value="1"/>
</dbReference>
<evidence type="ECO:0000256" key="3">
    <source>
        <dbReference type="PROSITE-ProRule" id="PRU00023"/>
    </source>
</evidence>
<protein>
    <submittedName>
        <fullName evidence="4">Uncharacterized protein</fullName>
    </submittedName>
</protein>
<dbReference type="STRING" id="1447875.A0A2B7XKQ5"/>
<dbReference type="PANTHER" id="PTHR24126">
    <property type="entry name" value="ANKYRIN REPEAT, PH AND SEC7 DOMAIN CONTAINING PROTEIN SECG-RELATED"/>
    <property type="match status" value="1"/>
</dbReference>
<dbReference type="Pfam" id="PF12796">
    <property type="entry name" value="Ank_2"/>
    <property type="match status" value="1"/>
</dbReference>
<evidence type="ECO:0000256" key="1">
    <source>
        <dbReference type="ARBA" id="ARBA00022737"/>
    </source>
</evidence>
<dbReference type="EMBL" id="PDNB01000094">
    <property type="protein sequence ID" value="PGH09198.1"/>
    <property type="molecule type" value="Genomic_DNA"/>
</dbReference>
<evidence type="ECO:0000313" key="4">
    <source>
        <dbReference type="EMBL" id="PGH09198.1"/>
    </source>
</evidence>
<keyword evidence="1" id="KW-0677">Repeat</keyword>
<dbReference type="Proteomes" id="UP000223968">
    <property type="component" value="Unassembled WGS sequence"/>
</dbReference>
<evidence type="ECO:0000256" key="2">
    <source>
        <dbReference type="ARBA" id="ARBA00023043"/>
    </source>
</evidence>
<feature type="repeat" description="ANK" evidence="3">
    <location>
        <begin position="170"/>
        <end position="203"/>
    </location>
</feature>
<evidence type="ECO:0000313" key="5">
    <source>
        <dbReference type="Proteomes" id="UP000223968"/>
    </source>
</evidence>
<keyword evidence="5" id="KW-1185">Reference proteome</keyword>
<comment type="caution">
    <text evidence="4">The sequence shown here is derived from an EMBL/GenBank/DDBJ whole genome shotgun (WGS) entry which is preliminary data.</text>
</comment>
<name>A0A2B7XKQ5_9EURO</name>
<proteinExistence type="predicted"/>
<accession>A0A2B7XKQ5</accession>
<dbReference type="PROSITE" id="PS50088">
    <property type="entry name" value="ANK_REPEAT"/>
    <property type="match status" value="2"/>
</dbReference>